<feature type="compositionally biased region" description="Basic and acidic residues" evidence="1">
    <location>
        <begin position="40"/>
        <end position="52"/>
    </location>
</feature>
<feature type="region of interest" description="Disordered" evidence="1">
    <location>
        <begin position="38"/>
        <end position="59"/>
    </location>
</feature>
<dbReference type="EMBL" id="LHPF02000004">
    <property type="protein sequence ID" value="PSC74523.1"/>
    <property type="molecule type" value="Genomic_DNA"/>
</dbReference>
<evidence type="ECO:0000256" key="1">
    <source>
        <dbReference type="SAM" id="MobiDB-lite"/>
    </source>
</evidence>
<evidence type="ECO:0000313" key="4">
    <source>
        <dbReference type="Proteomes" id="UP000239649"/>
    </source>
</evidence>
<keyword evidence="4" id="KW-1185">Reference proteome</keyword>
<name>A0A2P6VKA4_9CHLO</name>
<sequence length="101" mass="10727">MHDAAVALSPQATCLACTLWAQAVGGLLAPAILLHPASGGEHEQQQQQEREQGGAQAGGGWMDLWRESPLVTLFFSSNVLWILLRTACVLHLPNPTTAAAE</sequence>
<reference evidence="3 4" key="1">
    <citation type="journal article" date="2018" name="Plant J.">
        <title>Genome sequences of Chlorella sorokiniana UTEX 1602 and Micractinium conductrix SAG 241.80: implications to maltose excretion by a green alga.</title>
        <authorList>
            <person name="Arriola M.B."/>
            <person name="Velmurugan N."/>
            <person name="Zhang Y."/>
            <person name="Plunkett M.H."/>
            <person name="Hondzo H."/>
            <person name="Barney B.M."/>
        </authorList>
    </citation>
    <scope>NUCLEOTIDE SEQUENCE [LARGE SCALE GENOMIC DNA]</scope>
    <source>
        <strain evidence="3 4">SAG 241.80</strain>
    </source>
</reference>
<accession>A0A2P6VKA4</accession>
<proteinExistence type="predicted"/>
<organism evidence="3 4">
    <name type="scientific">Micractinium conductrix</name>
    <dbReference type="NCBI Taxonomy" id="554055"/>
    <lineage>
        <taxon>Eukaryota</taxon>
        <taxon>Viridiplantae</taxon>
        <taxon>Chlorophyta</taxon>
        <taxon>core chlorophytes</taxon>
        <taxon>Trebouxiophyceae</taxon>
        <taxon>Chlorellales</taxon>
        <taxon>Chlorellaceae</taxon>
        <taxon>Chlorella clade</taxon>
        <taxon>Micractinium</taxon>
    </lineage>
</organism>
<comment type="caution">
    <text evidence="3">The sequence shown here is derived from an EMBL/GenBank/DDBJ whole genome shotgun (WGS) entry which is preliminary data.</text>
</comment>
<keyword evidence="2" id="KW-0732">Signal</keyword>
<gene>
    <name evidence="3" type="ORF">C2E20_2208</name>
</gene>
<dbReference type="AlphaFoldDB" id="A0A2P6VKA4"/>
<feature type="chain" id="PRO_5015130912" evidence="2">
    <location>
        <begin position="40"/>
        <end position="101"/>
    </location>
</feature>
<protein>
    <submittedName>
        <fullName evidence="3">Uncharacterized protein</fullName>
    </submittedName>
</protein>
<feature type="signal peptide" evidence="2">
    <location>
        <begin position="1"/>
        <end position="39"/>
    </location>
</feature>
<evidence type="ECO:0000256" key="2">
    <source>
        <dbReference type="SAM" id="SignalP"/>
    </source>
</evidence>
<dbReference type="Proteomes" id="UP000239649">
    <property type="component" value="Unassembled WGS sequence"/>
</dbReference>
<evidence type="ECO:0000313" key="3">
    <source>
        <dbReference type="EMBL" id="PSC74523.1"/>
    </source>
</evidence>